<dbReference type="GO" id="GO:0006281">
    <property type="term" value="P:DNA repair"/>
    <property type="evidence" value="ECO:0007669"/>
    <property type="project" value="InterPro"/>
</dbReference>
<dbReference type="Gene3D" id="2.30.30.940">
    <property type="match status" value="1"/>
</dbReference>
<dbReference type="Pfam" id="PF23139">
    <property type="entry name" value="OB_YrrC"/>
    <property type="match status" value="1"/>
</dbReference>
<dbReference type="CDD" id="cd18809">
    <property type="entry name" value="SF1_C_RecD"/>
    <property type="match status" value="1"/>
</dbReference>
<protein>
    <recommendedName>
        <fullName evidence="3">ATP-dependent RecD2 DNA helicase</fullName>
        <ecNumber evidence="3">5.6.2.3</ecNumber>
    </recommendedName>
    <alternativeName>
        <fullName evidence="3">DNA 5'-3' helicase subunit RecD2</fullName>
    </alternativeName>
</protein>
<feature type="domain" description="Helix-hairpin-helix DNA-binding motif class 1" evidence="4">
    <location>
        <begin position="185"/>
        <end position="204"/>
    </location>
</feature>
<dbReference type="AlphaFoldDB" id="A0A512TT94"/>
<dbReference type="InterPro" id="IPR055446">
    <property type="entry name" value="RecD2_N_OB"/>
</dbReference>
<dbReference type="Pfam" id="PF18335">
    <property type="entry name" value="SH3_13"/>
    <property type="match status" value="1"/>
</dbReference>
<evidence type="ECO:0000256" key="2">
    <source>
        <dbReference type="ARBA" id="ARBA00022840"/>
    </source>
</evidence>
<feature type="binding site" evidence="3">
    <location>
        <begin position="348"/>
        <end position="352"/>
    </location>
    <ligand>
        <name>ATP</name>
        <dbReference type="ChEBI" id="CHEBI:30616"/>
    </ligand>
</feature>
<dbReference type="Proteomes" id="UP000321089">
    <property type="component" value="Unassembled WGS sequence"/>
</dbReference>
<dbReference type="SMART" id="SM00382">
    <property type="entry name" value="AAA"/>
    <property type="match status" value="1"/>
</dbReference>
<proteinExistence type="inferred from homology"/>
<keyword evidence="2 3" id="KW-0067">ATP-binding</keyword>
<dbReference type="HAMAP" id="MF_01488">
    <property type="entry name" value="RecD2"/>
    <property type="match status" value="1"/>
</dbReference>
<dbReference type="Gene3D" id="1.10.150.20">
    <property type="entry name" value="5' to 3' exonuclease, C-terminal subdomain"/>
    <property type="match status" value="1"/>
</dbReference>
<evidence type="ECO:0000256" key="3">
    <source>
        <dbReference type="HAMAP-Rule" id="MF_01488"/>
    </source>
</evidence>
<evidence type="ECO:0000259" key="4">
    <source>
        <dbReference type="SMART" id="SM00278"/>
    </source>
</evidence>
<dbReference type="InterPro" id="IPR050534">
    <property type="entry name" value="Coronavir_polyprotein_1ab"/>
</dbReference>
<evidence type="ECO:0000313" key="7">
    <source>
        <dbReference type="Proteomes" id="UP000321089"/>
    </source>
</evidence>
<comment type="function">
    <text evidence="3">DNA-dependent ATPase and ATP-dependent 5'-3' DNA helicase. Has no activity on blunt DNA or DNA with 3'-overhangs, requires at least 10 bases of 5'-ssDNA for helicase activity.</text>
</comment>
<dbReference type="InterPro" id="IPR041451">
    <property type="entry name" value="RecD2_SH13"/>
</dbReference>
<dbReference type="Gene3D" id="1.10.10.2220">
    <property type="match status" value="1"/>
</dbReference>
<dbReference type="Pfam" id="PF13538">
    <property type="entry name" value="UvrD_C_2"/>
    <property type="match status" value="1"/>
</dbReference>
<dbReference type="InterPro" id="IPR027785">
    <property type="entry name" value="UvrD-like_helicase_C"/>
</dbReference>
<keyword evidence="3 6" id="KW-0347">Helicase</keyword>
<keyword evidence="3" id="KW-0413">Isomerase</keyword>
<organism evidence="6 7">
    <name type="scientific">Clostridium butyricum</name>
    <dbReference type="NCBI Taxonomy" id="1492"/>
    <lineage>
        <taxon>Bacteria</taxon>
        <taxon>Bacillati</taxon>
        <taxon>Bacillota</taxon>
        <taxon>Clostridia</taxon>
        <taxon>Eubacteriales</taxon>
        <taxon>Clostridiaceae</taxon>
        <taxon>Clostridium</taxon>
    </lineage>
</organism>
<dbReference type="EC" id="5.6.2.3" evidence="3"/>
<evidence type="ECO:0000259" key="5">
    <source>
        <dbReference type="SMART" id="SM00382"/>
    </source>
</evidence>
<dbReference type="PANTHER" id="PTHR43788">
    <property type="entry name" value="DNA2/NAM7 HELICASE FAMILY MEMBER"/>
    <property type="match status" value="1"/>
</dbReference>
<dbReference type="InterPro" id="IPR029493">
    <property type="entry name" value="RecD2-like_HHH"/>
</dbReference>
<dbReference type="SUPFAM" id="SSF47781">
    <property type="entry name" value="RuvA domain 2-like"/>
    <property type="match status" value="1"/>
</dbReference>
<dbReference type="CDD" id="cd17933">
    <property type="entry name" value="DEXSc_RecD-like"/>
    <property type="match status" value="1"/>
</dbReference>
<dbReference type="InterPro" id="IPR003593">
    <property type="entry name" value="AAA+_ATPase"/>
</dbReference>
<reference evidence="6 7" key="1">
    <citation type="submission" date="2019-07" db="EMBL/GenBank/DDBJ databases">
        <title>Whole genome shotgun sequence of Clostridium butyricum NBRC 3858.</title>
        <authorList>
            <person name="Hosoyama A."/>
            <person name="Uohara A."/>
            <person name="Ohji S."/>
            <person name="Ichikawa N."/>
        </authorList>
    </citation>
    <scope>NUCLEOTIDE SEQUENCE [LARGE SCALE GENOMIC DNA]</scope>
    <source>
        <strain evidence="6 7">NBRC 3858</strain>
    </source>
</reference>
<dbReference type="Pfam" id="PF14490">
    <property type="entry name" value="HHH_RecD2"/>
    <property type="match status" value="1"/>
</dbReference>
<dbReference type="Gene3D" id="3.40.50.300">
    <property type="entry name" value="P-loop containing nucleotide triphosphate hydrolases"/>
    <property type="match status" value="2"/>
</dbReference>
<dbReference type="GO" id="GO:0009338">
    <property type="term" value="C:exodeoxyribonuclease V complex"/>
    <property type="evidence" value="ECO:0007669"/>
    <property type="project" value="TreeGrafter"/>
</dbReference>
<gene>
    <name evidence="3 6" type="primary">recD2</name>
    <name evidence="6" type="ORF">CBU02nite_39680</name>
</gene>
<dbReference type="Pfam" id="PF13245">
    <property type="entry name" value="AAA_19"/>
    <property type="match status" value="1"/>
</dbReference>
<dbReference type="InterPro" id="IPR003583">
    <property type="entry name" value="Hlx-hairpin-Hlx_DNA-bd_motif"/>
</dbReference>
<dbReference type="GO" id="GO:0043139">
    <property type="term" value="F:5'-3' DNA helicase activity"/>
    <property type="evidence" value="ECO:0007669"/>
    <property type="project" value="UniProtKB-UniRule"/>
</dbReference>
<dbReference type="InterPro" id="IPR027417">
    <property type="entry name" value="P-loop_NTPase"/>
</dbReference>
<comment type="similarity">
    <text evidence="3">Belongs to the RecD family. RecD2 subfamily.</text>
</comment>
<keyword evidence="1 3" id="KW-0547">Nucleotide-binding</keyword>
<keyword evidence="3" id="KW-0238">DNA-binding</keyword>
<dbReference type="SMART" id="SM00278">
    <property type="entry name" value="HhH1"/>
    <property type="match status" value="3"/>
</dbReference>
<dbReference type="PANTHER" id="PTHR43788:SF6">
    <property type="entry name" value="DNA HELICASE B"/>
    <property type="match status" value="1"/>
</dbReference>
<dbReference type="GO" id="GO:0017116">
    <property type="term" value="F:single-stranded DNA helicase activity"/>
    <property type="evidence" value="ECO:0007669"/>
    <property type="project" value="TreeGrafter"/>
</dbReference>
<dbReference type="GO" id="GO:0016887">
    <property type="term" value="F:ATP hydrolysis activity"/>
    <property type="evidence" value="ECO:0007669"/>
    <property type="project" value="RHEA"/>
</dbReference>
<feature type="domain" description="AAA+ ATPase" evidence="5">
    <location>
        <begin position="337"/>
        <end position="520"/>
    </location>
</feature>
<dbReference type="GO" id="GO:0005524">
    <property type="term" value="F:ATP binding"/>
    <property type="evidence" value="ECO:0007669"/>
    <property type="project" value="UniProtKB-UniRule"/>
</dbReference>
<accession>A0A512TT94</accession>
<feature type="domain" description="Helix-hairpin-helix DNA-binding motif class 1" evidence="4">
    <location>
        <begin position="121"/>
        <end position="140"/>
    </location>
</feature>
<feature type="domain" description="Helix-hairpin-helix DNA-binding motif class 1" evidence="4">
    <location>
        <begin position="88"/>
        <end position="107"/>
    </location>
</feature>
<dbReference type="EMBL" id="BKBC01000121">
    <property type="protein sequence ID" value="GEQ23462.1"/>
    <property type="molecule type" value="Genomic_DNA"/>
</dbReference>
<keyword evidence="3" id="KW-0378">Hydrolase</keyword>
<comment type="caution">
    <text evidence="6">The sequence shown here is derived from an EMBL/GenBank/DDBJ whole genome shotgun (WGS) entry which is preliminary data.</text>
</comment>
<name>A0A512TT94_CLOBU</name>
<dbReference type="GO" id="GO:0006310">
    <property type="term" value="P:DNA recombination"/>
    <property type="evidence" value="ECO:0007669"/>
    <property type="project" value="InterPro"/>
</dbReference>
<dbReference type="NCBIfam" id="TIGR01448">
    <property type="entry name" value="recD_rel"/>
    <property type="match status" value="1"/>
</dbReference>
<dbReference type="SUPFAM" id="SSF52540">
    <property type="entry name" value="P-loop containing nucleoside triphosphate hydrolases"/>
    <property type="match status" value="1"/>
</dbReference>
<comment type="catalytic activity">
    <reaction evidence="3">
        <text>ATP + H2O = ADP + phosphate + H(+)</text>
        <dbReference type="Rhea" id="RHEA:13065"/>
        <dbReference type="ChEBI" id="CHEBI:15377"/>
        <dbReference type="ChEBI" id="CHEBI:15378"/>
        <dbReference type="ChEBI" id="CHEBI:30616"/>
        <dbReference type="ChEBI" id="CHEBI:43474"/>
        <dbReference type="ChEBI" id="CHEBI:456216"/>
        <dbReference type="EC" id="5.6.2.3"/>
    </reaction>
</comment>
<sequence length="770" mass="87529">MWRDSMEVLNGFVESIVFKSDDTGYVVCKIRCDNKVISAVGTVPFLKEGQNVKITGYWTVHKQFGNQFNIQEYEEIMPNSLDGIEKYLSAGVIHGIGPVTAKKIIAKFGEETLDIMENSIERLMEIEGIGEKKFQIIYESYIEQQGLKDIILYFHKHGVTNNQCIKIYKKFGPNAKQIVSNNPYILCEEISGIGFKTADRIAMSIGIEKDSNFRIQSGIKYTMNQYCAAGNTYMPKKSVIEECEKNLLITKELIEKNIYDMAATQKIVVESVNNEEAVFLLQYYYCELGVTSKIVTLGLQDIPTINSDIQFEIDVFEKEQKIKFADSQREAILGAFNNGIEIITGGPGTGKTTIIKAIIHIYENNGMKVILGAPTGRAAKRMTESTGREAKTIHRLLEMGVSEDDESVFEKGESSPLDCDVIIIDEASMIDIMLMQSLLKAIKLGTRLIVVGDVDQLPSVGAGNVLRDLIESEYIKVVRLKEIFRQGNESLIVVNAHRINEGKMPLLNQKDKDFFFINGENQERIVETIKDLINRRLPKFNKSWDRLRDMQILTPMRKGTLGVINLNNSLQEMFNPPQKDKKEKTSRDLVFREGDKVMQTKNNYSLKWFRVSGSGENEGVGVFNGDLGFIQSIDEEKKAMTIIFDDERKVLYDFSFLDELDLAYACTIHKSQGSEFKVVIIPVFMGSPFLMNRNLLYTGITRAKQLVVVVGFQKALMYMINNTNSMERHSALKYRITDIISKDEIESGFEYELDEEFQKGLEEFEKENNE</sequence>
<dbReference type="InterPro" id="IPR006345">
    <property type="entry name" value="RecD2"/>
</dbReference>
<evidence type="ECO:0000313" key="6">
    <source>
        <dbReference type="EMBL" id="GEQ23462.1"/>
    </source>
</evidence>
<dbReference type="GO" id="GO:0003677">
    <property type="term" value="F:DNA binding"/>
    <property type="evidence" value="ECO:0007669"/>
    <property type="project" value="UniProtKB-UniRule"/>
</dbReference>
<evidence type="ECO:0000256" key="1">
    <source>
        <dbReference type="ARBA" id="ARBA00022741"/>
    </source>
</evidence>
<dbReference type="InterPro" id="IPR010994">
    <property type="entry name" value="RuvA_2-like"/>
</dbReference>
<dbReference type="Pfam" id="PF14520">
    <property type="entry name" value="HHH_5"/>
    <property type="match status" value="1"/>
</dbReference>